<name>A0A6A3B324_HIBSY</name>
<dbReference type="AlphaFoldDB" id="A0A6A3B324"/>
<gene>
    <name evidence="2" type="ORF">F3Y22_tig00110328pilonHSYRG00123</name>
</gene>
<comment type="caution">
    <text evidence="2">The sequence shown here is derived from an EMBL/GenBank/DDBJ whole genome shotgun (WGS) entry which is preliminary data.</text>
</comment>
<dbReference type="EMBL" id="VEPZ02000934">
    <property type="protein sequence ID" value="KAE8709672.1"/>
    <property type="molecule type" value="Genomic_DNA"/>
</dbReference>
<feature type="region of interest" description="Disordered" evidence="1">
    <location>
        <begin position="108"/>
        <end position="145"/>
    </location>
</feature>
<reference evidence="2" key="1">
    <citation type="submission" date="2019-09" db="EMBL/GenBank/DDBJ databases">
        <title>Draft genome information of white flower Hibiscus syriacus.</title>
        <authorList>
            <person name="Kim Y.-M."/>
        </authorList>
    </citation>
    <scope>NUCLEOTIDE SEQUENCE [LARGE SCALE GENOMIC DNA]</scope>
    <source>
        <strain evidence="2">YM2019G1</strain>
    </source>
</reference>
<evidence type="ECO:0000313" key="2">
    <source>
        <dbReference type="EMBL" id="KAE8709672.1"/>
    </source>
</evidence>
<accession>A0A6A3B324</accession>
<dbReference type="PANTHER" id="PTHR36757:SF1">
    <property type="entry name" value="GENOME ASSEMBLY, CHROMOSOME: A04"/>
    <property type="match status" value="1"/>
</dbReference>
<feature type="compositionally biased region" description="Polar residues" evidence="1">
    <location>
        <begin position="108"/>
        <end position="131"/>
    </location>
</feature>
<dbReference type="Proteomes" id="UP000436088">
    <property type="component" value="Unassembled WGS sequence"/>
</dbReference>
<dbReference type="PANTHER" id="PTHR36757">
    <property type="entry name" value="BNAANNG22500D PROTEIN"/>
    <property type="match status" value="1"/>
</dbReference>
<keyword evidence="3" id="KW-1185">Reference proteome</keyword>
<organism evidence="2 3">
    <name type="scientific">Hibiscus syriacus</name>
    <name type="common">Rose of Sharon</name>
    <dbReference type="NCBI Taxonomy" id="106335"/>
    <lineage>
        <taxon>Eukaryota</taxon>
        <taxon>Viridiplantae</taxon>
        <taxon>Streptophyta</taxon>
        <taxon>Embryophyta</taxon>
        <taxon>Tracheophyta</taxon>
        <taxon>Spermatophyta</taxon>
        <taxon>Magnoliopsida</taxon>
        <taxon>eudicotyledons</taxon>
        <taxon>Gunneridae</taxon>
        <taxon>Pentapetalae</taxon>
        <taxon>rosids</taxon>
        <taxon>malvids</taxon>
        <taxon>Malvales</taxon>
        <taxon>Malvaceae</taxon>
        <taxon>Malvoideae</taxon>
        <taxon>Hibiscus</taxon>
    </lineage>
</organism>
<sequence length="190" mass="20865">MLLKPCPDFEFSICSSINFEQQYSSADELFANGMILPKVVKKCEAPSVASLPPRPKSSSSSVEVRIKDMEEKTQPKSFWGFKRSSSLNCDKKKSLICSIPLLSRSNSTGSFANPKRSSSIKDGNKHGNSMAYQFPQKPPLKKNNGNYAYGNGVRISPVLNVPPPYISKGTVNLFGLGSLLRNGKAKKSRK</sequence>
<protein>
    <submittedName>
        <fullName evidence="2">Zinc finger protein-related isoform 1</fullName>
    </submittedName>
</protein>
<proteinExistence type="predicted"/>
<evidence type="ECO:0000256" key="1">
    <source>
        <dbReference type="SAM" id="MobiDB-lite"/>
    </source>
</evidence>
<evidence type="ECO:0000313" key="3">
    <source>
        <dbReference type="Proteomes" id="UP000436088"/>
    </source>
</evidence>